<dbReference type="InterPro" id="IPR055091">
    <property type="entry name" value="WelO5-like"/>
</dbReference>
<dbReference type="EMBL" id="HQ690088">
    <property type="protein sequence ID" value="ADV60084.1"/>
    <property type="molecule type" value="Genomic_DNA"/>
</dbReference>
<dbReference type="Gene3D" id="2.60.120.620">
    <property type="entry name" value="q2cbj1_9rhob like domain"/>
    <property type="match status" value="1"/>
</dbReference>
<name>E9NPJ4_9CYAN</name>
<dbReference type="AlphaFoldDB" id="E9NPJ4"/>
<dbReference type="KEGG" id="ag:ADV60084"/>
<dbReference type="BioCyc" id="MetaCyc:MONOMER-20792"/>
<gene>
    <name evidence="1" type="primary">cyrI</name>
</gene>
<protein>
    <submittedName>
        <fullName evidence="1">7-deoxy-cylindrospermopsin hydroxylase</fullName>
    </submittedName>
</protein>
<sequence length="277" mass="31828">MTVYENQLSSYQKNQDAIISAKELEEWHLIGLLDHSIDAVIVPNYFIEQECRTISERIKKSKYFRAYPDHPSVSRLGQELYECESELELAKYQEDSPTLIKEMRRLVHPYISPIDRLRIELDDIWSNGCNLAKIGGKKVFAGIVREHKEDSPGGPHCDVMAWGFLEHYKDKPNIINQIAANVYLKTSESGGELVLWDEWPTQREYNMARNTDDPASFGLDSKKIAQPKLEIRPNQGDLILFNSMRIHAVKKIKTGVRMTWGCLIGYSGTDDPLVIWT</sequence>
<accession>E9NPJ4</accession>
<organism evidence="1">
    <name type="scientific">Oscillatoria sp. PCC 7926</name>
    <dbReference type="NCBI Taxonomy" id="587415"/>
    <lineage>
        <taxon>Bacteria</taxon>
        <taxon>Bacillati</taxon>
        <taxon>Cyanobacteriota</taxon>
        <taxon>Cyanophyceae</taxon>
        <taxon>Oscillatoriophycideae</taxon>
        <taxon>Oscillatoriales</taxon>
        <taxon>Oscillatoriaceae</taxon>
        <taxon>Oscillatoria</taxon>
    </lineage>
</organism>
<evidence type="ECO:0000313" key="1">
    <source>
        <dbReference type="EMBL" id="ADV60084.1"/>
    </source>
</evidence>
<reference evidence="1" key="1">
    <citation type="submission" date="2010-12" db="EMBL/GenBank/DDBJ databases">
        <title>The last step of the biosynthesis of the cyanotoxins cylindrospermopsin and 7-epi-cylindrospermopsin is catalyzed by CyrI, a 2-oxoglutarate-dependent iron oxygenase: in vitro characterization and stereoselectivity.</title>
        <authorList>
            <person name="Mazmouz R."/>
            <person name="Chapuis-Hugon F."/>
            <person name="Pichon V."/>
            <person name="Mejean A."/>
            <person name="Ploux O."/>
        </authorList>
    </citation>
    <scope>NUCLEOTIDE SEQUENCE</scope>
    <source>
        <strain evidence="1">PCC 7926</strain>
    </source>
</reference>
<proteinExistence type="predicted"/>
<dbReference type="Pfam" id="PF22814">
    <property type="entry name" value="WelO5"/>
    <property type="match status" value="1"/>
</dbReference>